<proteinExistence type="predicted"/>
<protein>
    <submittedName>
        <fullName evidence="2">Uncharacterized protein</fullName>
    </submittedName>
</protein>
<gene>
    <name evidence="2" type="ORF">M752DRAFT_109945</name>
</gene>
<reference evidence="2 3" key="1">
    <citation type="submission" date="2018-07" db="EMBL/GenBank/DDBJ databases">
        <title>Section-level genome sequencing of Aspergillus section Nigri to investigate inter- and intra-species variation.</title>
        <authorList>
            <consortium name="DOE Joint Genome Institute"/>
            <person name="Vesth T.C."/>
            <person name="Nybo J.L."/>
            <person name="Theobald S."/>
            <person name="Frisvad J.C."/>
            <person name="Larsen T.O."/>
            <person name="Nielsen K.F."/>
            <person name="Hoof J.B."/>
            <person name="Brandl J."/>
            <person name="Salamov A."/>
            <person name="Riley R."/>
            <person name="Gladden J.M."/>
            <person name="Phatale P."/>
            <person name="Nielsen M.T."/>
            <person name="Lyhne E.K."/>
            <person name="Kogle M.E."/>
            <person name="Strasser K."/>
            <person name="McDonnell E."/>
            <person name="Barry K."/>
            <person name="Clum A."/>
            <person name="Chen C."/>
            <person name="Nolan M."/>
            <person name="Sandor L."/>
            <person name="Kuo A."/>
            <person name="Lipzen A."/>
            <person name="Hainaut M."/>
            <person name="Drula E."/>
            <person name="Tsang A."/>
            <person name="Magnuson J.K."/>
            <person name="Henrissat B."/>
            <person name="Wiebenga A."/>
            <person name="Simmons B.A."/>
            <person name="Makela M.R."/>
            <person name="De vries R.P."/>
            <person name="Grigoriev I.V."/>
            <person name="Mortensen U.H."/>
            <person name="Baker S.E."/>
            <person name="Andersen M.R."/>
        </authorList>
    </citation>
    <scope>NUCLEOTIDE SEQUENCE [LARGE SCALE GENOMIC DNA]</scope>
    <source>
        <strain evidence="2 3">ATCC 13157</strain>
    </source>
</reference>
<keyword evidence="1" id="KW-0472">Membrane</keyword>
<dbReference type="Proteomes" id="UP000254937">
    <property type="component" value="Unassembled WGS sequence"/>
</dbReference>
<evidence type="ECO:0000313" key="2">
    <source>
        <dbReference type="EMBL" id="RDK36793.1"/>
    </source>
</evidence>
<keyword evidence="1" id="KW-0812">Transmembrane</keyword>
<name>A0A370P4K6_ASPPH</name>
<organism evidence="2 3">
    <name type="scientific">Aspergillus phoenicis ATCC 13157</name>
    <dbReference type="NCBI Taxonomy" id="1353007"/>
    <lineage>
        <taxon>Eukaryota</taxon>
        <taxon>Fungi</taxon>
        <taxon>Dikarya</taxon>
        <taxon>Ascomycota</taxon>
        <taxon>Pezizomycotina</taxon>
        <taxon>Eurotiomycetes</taxon>
        <taxon>Eurotiomycetidae</taxon>
        <taxon>Eurotiales</taxon>
        <taxon>Aspergillaceae</taxon>
        <taxon>Aspergillus</taxon>
    </lineage>
</organism>
<evidence type="ECO:0000256" key="1">
    <source>
        <dbReference type="SAM" id="Phobius"/>
    </source>
</evidence>
<sequence length="81" mass="9420">MAFWALKKRQIDKETMGLLDWVLIYLLTTAYRVRLIWLFGAISAGLEVSFLLEWWAGSESEVGFGLGCVSFQSRLERRQFN</sequence>
<dbReference type="AlphaFoldDB" id="A0A370P4K6"/>
<evidence type="ECO:0000313" key="3">
    <source>
        <dbReference type="Proteomes" id="UP000254937"/>
    </source>
</evidence>
<feature type="transmembrane region" description="Helical" evidence="1">
    <location>
        <begin position="21"/>
        <end position="46"/>
    </location>
</feature>
<dbReference type="EMBL" id="KZ851876">
    <property type="protein sequence ID" value="RDK36793.1"/>
    <property type="molecule type" value="Genomic_DNA"/>
</dbReference>
<keyword evidence="1" id="KW-1133">Transmembrane helix</keyword>
<accession>A0A370P4K6</accession>
<keyword evidence="3" id="KW-1185">Reference proteome</keyword>